<dbReference type="RefSeq" id="WP_170999659.1">
    <property type="nucleotide sequence ID" value="NZ_BJDT01000004.1"/>
</dbReference>
<dbReference type="EMBL" id="JBHSSG010000010">
    <property type="protein sequence ID" value="MFC6178664.1"/>
    <property type="molecule type" value="Genomic_DNA"/>
</dbReference>
<dbReference type="PROSITE" id="PS51206">
    <property type="entry name" value="SF3_HELICASE_1"/>
    <property type="match status" value="1"/>
</dbReference>
<dbReference type="Proteomes" id="UP001596158">
    <property type="component" value="Unassembled WGS sequence"/>
</dbReference>
<gene>
    <name evidence="5" type="ORF">ACFQGR_04595</name>
</gene>
<dbReference type="InterPro" id="IPR045455">
    <property type="entry name" value="NrS-1_pol-like_helicase"/>
</dbReference>
<evidence type="ECO:0000313" key="5">
    <source>
        <dbReference type="EMBL" id="MFC6178664.1"/>
    </source>
</evidence>
<dbReference type="InterPro" id="IPR051620">
    <property type="entry name" value="ORF904-like_C"/>
</dbReference>
<dbReference type="PANTHER" id="PTHR35372:SF2">
    <property type="entry name" value="SF3 HELICASE DOMAIN-CONTAINING PROTEIN"/>
    <property type="match status" value="1"/>
</dbReference>
<dbReference type="InterPro" id="IPR014015">
    <property type="entry name" value="Helicase_SF3_DNA-vir"/>
</dbReference>
<evidence type="ECO:0000256" key="3">
    <source>
        <dbReference type="ARBA" id="ARBA00022840"/>
    </source>
</evidence>
<dbReference type="Pfam" id="PF08706">
    <property type="entry name" value="D5_N"/>
    <property type="match status" value="1"/>
</dbReference>
<dbReference type="SUPFAM" id="SSF52540">
    <property type="entry name" value="P-loop containing nucleoside triphosphate hydrolases"/>
    <property type="match status" value="1"/>
</dbReference>
<dbReference type="InterPro" id="IPR027417">
    <property type="entry name" value="P-loop_NTPase"/>
</dbReference>
<evidence type="ECO:0000256" key="1">
    <source>
        <dbReference type="ARBA" id="ARBA00022741"/>
    </source>
</evidence>
<sequence length="521" mass="59972">MSILNDEELKDIEKKAQTVKEQPKEIVYWNKRKEVESRLDDDDVAKLLDELSTFAPKWLKHVVFKKRIHHIIDYPKFLKCIEERISVIVTDKNPLGYHYTGEYWQSYTKANQVTQAVRNEVIFELSEWLIYDKMSNGDLSKLYSYMYAYMLEPQNIIFDKNELVSFSNGTLDLETLVQHPFKKDDYLTSKLPVNVSLNSPNGGLVAEYARHLLGDEEKTLSEWFGYMFFKDASNINAIMFMQGVGGNGKSTLLKTLLESFGNFGSSISFKQLSGKDSDRYVNQLSTAYANILTESDTQINNDGMTLIKKISSGDPITANPKGKETFTYTPRAKFLISVNYHLPVFEDSKEYQRRLVLLSADAKPIESMAEDERKAFLNKFDKDKLKEALPEYIGYAIKLAKQAIARKQLTLLPSTKTRIADWLKSDDYISQFIDEYLVEIVGTNGATVKYVYDQFKPFMTEQGFDEMDIISFKQFRNALLSKGIIIATFPTRGIEKDKEVVNDFDENKKSRLRGKGVNKHR</sequence>
<keyword evidence="1" id="KW-0547">Nucleotide-binding</keyword>
<evidence type="ECO:0000259" key="4">
    <source>
        <dbReference type="PROSITE" id="PS51206"/>
    </source>
</evidence>
<keyword evidence="3" id="KW-0067">ATP-binding</keyword>
<keyword evidence="6" id="KW-1185">Reference proteome</keyword>
<reference evidence="6" key="1">
    <citation type="journal article" date="2019" name="Int. J. Syst. Evol. Microbiol.">
        <title>The Global Catalogue of Microorganisms (GCM) 10K type strain sequencing project: providing services to taxonomists for standard genome sequencing and annotation.</title>
        <authorList>
            <consortium name="The Broad Institute Genomics Platform"/>
            <consortium name="The Broad Institute Genome Sequencing Center for Infectious Disease"/>
            <person name="Wu L."/>
            <person name="Ma J."/>
        </authorList>
    </citation>
    <scope>NUCLEOTIDE SEQUENCE [LARGE SCALE GENOMIC DNA]</scope>
    <source>
        <strain evidence="6">CCM 8924</strain>
    </source>
</reference>
<proteinExistence type="predicted"/>
<name>A0ABW1RT55_9LACO</name>
<evidence type="ECO:0000256" key="2">
    <source>
        <dbReference type="ARBA" id="ARBA00022801"/>
    </source>
</evidence>
<dbReference type="PANTHER" id="PTHR35372">
    <property type="entry name" value="ATP BINDING PROTEIN-RELATED"/>
    <property type="match status" value="1"/>
</dbReference>
<feature type="domain" description="SF3 helicase" evidence="4">
    <location>
        <begin position="215"/>
        <end position="389"/>
    </location>
</feature>
<dbReference type="Pfam" id="PF19263">
    <property type="entry name" value="DUF5906"/>
    <property type="match status" value="1"/>
</dbReference>
<organism evidence="5 6">
    <name type="scientific">Weissella sagaensis</name>
    <dbReference type="NCBI Taxonomy" id="2559928"/>
    <lineage>
        <taxon>Bacteria</taxon>
        <taxon>Bacillati</taxon>
        <taxon>Bacillota</taxon>
        <taxon>Bacilli</taxon>
        <taxon>Lactobacillales</taxon>
        <taxon>Lactobacillaceae</taxon>
        <taxon>Weissella</taxon>
    </lineage>
</organism>
<dbReference type="InterPro" id="IPR014818">
    <property type="entry name" value="Phage/plasmid_primase_P4_C"/>
</dbReference>
<comment type="caution">
    <text evidence="5">The sequence shown here is derived from an EMBL/GenBank/DDBJ whole genome shotgun (WGS) entry which is preliminary data.</text>
</comment>
<keyword evidence="2" id="KW-0378">Hydrolase</keyword>
<evidence type="ECO:0000313" key="6">
    <source>
        <dbReference type="Proteomes" id="UP001596158"/>
    </source>
</evidence>
<accession>A0ABW1RT55</accession>
<protein>
    <submittedName>
        <fullName evidence="5">DUF5906 domain-containing protein</fullName>
    </submittedName>
</protein>
<dbReference type="Gene3D" id="3.40.50.300">
    <property type="entry name" value="P-loop containing nucleotide triphosphate hydrolases"/>
    <property type="match status" value="1"/>
</dbReference>